<reference evidence="1" key="1">
    <citation type="submission" date="2022-09" db="EMBL/GenBank/DDBJ databases">
        <title>Fusarium specimens isolated from Avocado Roots.</title>
        <authorList>
            <person name="Stajich J."/>
            <person name="Roper C."/>
            <person name="Heimlech-Rivalta G."/>
        </authorList>
    </citation>
    <scope>NUCLEOTIDE SEQUENCE</scope>
    <source>
        <strain evidence="1">CF00095</strain>
    </source>
</reference>
<evidence type="ECO:0000313" key="2">
    <source>
        <dbReference type="Proteomes" id="UP001152024"/>
    </source>
</evidence>
<evidence type="ECO:0000313" key="1">
    <source>
        <dbReference type="EMBL" id="KAJ4129818.1"/>
    </source>
</evidence>
<comment type="caution">
    <text evidence="1">The sequence shown here is derived from an EMBL/GenBank/DDBJ whole genome shotgun (WGS) entry which is preliminary data.</text>
</comment>
<organism evidence="1 2">
    <name type="scientific">Fusarium equiseti</name>
    <name type="common">Fusarium scirpi</name>
    <dbReference type="NCBI Taxonomy" id="61235"/>
    <lineage>
        <taxon>Eukaryota</taxon>
        <taxon>Fungi</taxon>
        <taxon>Dikarya</taxon>
        <taxon>Ascomycota</taxon>
        <taxon>Pezizomycotina</taxon>
        <taxon>Sordariomycetes</taxon>
        <taxon>Hypocreomycetidae</taxon>
        <taxon>Hypocreales</taxon>
        <taxon>Nectriaceae</taxon>
        <taxon>Fusarium</taxon>
        <taxon>Fusarium incarnatum-equiseti species complex</taxon>
    </lineage>
</organism>
<dbReference type="Proteomes" id="UP001152024">
    <property type="component" value="Unassembled WGS sequence"/>
</dbReference>
<accession>A0ABQ8R9S0</accession>
<protein>
    <submittedName>
        <fullName evidence="1">Uncharacterized protein</fullName>
    </submittedName>
</protein>
<sequence length="218" mass="24587">MRDGVHPTAHFFRSILDVTRHSLYRVPSREVTPDNRSLNSVLYTNTAKPVCVKETTPSPKALTTTSPRESFTQNSAWTKTLSPASPALINIVWLTPTPYHGKVTSRVISRLSSSLTDSLRFALSNPNFQQQPVLYTREQSDGAPSNHVPPKQSEGLKHWRGRILEATVKFLERNVDLVLPMSPLKMMQTESHVSDPNYQLYDCFETAFAIQQLLPIAR</sequence>
<keyword evidence="2" id="KW-1185">Reference proteome</keyword>
<proteinExistence type="predicted"/>
<name>A0ABQ8R9S0_FUSEQ</name>
<gene>
    <name evidence="1" type="ORF">NW768_006788</name>
</gene>
<dbReference type="EMBL" id="JAOQBH010000010">
    <property type="protein sequence ID" value="KAJ4129818.1"/>
    <property type="molecule type" value="Genomic_DNA"/>
</dbReference>